<protein>
    <submittedName>
        <fullName evidence="2">Uncharacterized protein</fullName>
    </submittedName>
</protein>
<evidence type="ECO:0000313" key="3">
    <source>
        <dbReference type="Proteomes" id="UP000068067"/>
    </source>
</evidence>
<organism evidence="2 3">
    <name type="scientific">Corynebacterium deserti GIMN1.010</name>
    <dbReference type="NCBI Taxonomy" id="931089"/>
    <lineage>
        <taxon>Bacteria</taxon>
        <taxon>Bacillati</taxon>
        <taxon>Actinomycetota</taxon>
        <taxon>Actinomycetes</taxon>
        <taxon>Mycobacteriales</taxon>
        <taxon>Corynebacteriaceae</taxon>
        <taxon>Corynebacterium</taxon>
    </lineage>
</organism>
<dbReference type="AlphaFoldDB" id="A0A0M5IU56"/>
<accession>A0A0M5IU56</accession>
<reference evidence="2 3" key="1">
    <citation type="submission" date="2014-08" db="EMBL/GenBank/DDBJ databases">
        <title>Complete genome sequence of Corynebacterium deserti GIMN1.010 (=DSM 45689), isolated from desert sand in western China.</title>
        <authorList>
            <person name="Ruckert C."/>
            <person name="Albersmeier A."/>
            <person name="Kalinowski J."/>
        </authorList>
    </citation>
    <scope>NUCLEOTIDE SEQUENCE [LARGE SCALE GENOMIC DNA]</scope>
    <source>
        <strain evidence="2 3">GIMN1.010</strain>
    </source>
</reference>
<dbReference type="KEGG" id="cdx:CDES_05610"/>
<dbReference type="OrthoDB" id="3267770at2"/>
<sequence>MGKGNYGFFFEKSGRSRAYGATSSDEEHFKGTTIAEALVRELGQNSLDAVDSGSECVRLEFELASVNSSDIPDVENLKAHILAAHETTQSIDARNTRLKDAAESIQRDSMMVLRVGDYGTKGLTGSERQSAKGTPLSALTRGAGISAGKDGGGGSFGVGSSVGTLASDVHTVFWTSLPKGEREVVFAGYSQLATHRLPGGEDLVPDGFFLNLDRKDDFEYLRSPGSIGPFKQREEQGTDVFILGYADAVNDPGLVALRSEVIKNFLVAIHRGKLVVTGKTPLGNWILDKESLQGYVENLDDVYPFYRAILDPEPYVEHLKGLGEVKLFIKVDDGFGKKRDTIGIRKPLMKVAVFRHTSISMKYAAIMECSNDEGNQTLRALESPRHDKWEPSRDKGGTATLKRIKDFIRRGLMSRMEETIGDEVEIKGLEKYLPTFIDSEHLGRKEAKTRGKPKNGEGVDKESASMQGQPTIEDKPTPIKTRKSVKVQIQKRGESGDDAEGMKGKMSGGSSKRKSKGGDLPGGVSEGDGSAKLPGGSIRSRAWFTQQNGKGLLNLHLSSDSPLEGSINLRALGPGGEIDDTFVLPISRVAQRLEQGEKVLEFSGNIINGVQLNGKPASARIVIEFSENRRFAVAVV</sequence>
<dbReference type="STRING" id="931089.CDES_05610"/>
<gene>
    <name evidence="2" type="ORF">CDES_05610</name>
</gene>
<dbReference type="RefSeq" id="WP_053544612.1">
    <property type="nucleotide sequence ID" value="NZ_CP009220.1"/>
</dbReference>
<dbReference type="EMBL" id="CP009220">
    <property type="protein sequence ID" value="ALC05556.1"/>
    <property type="molecule type" value="Genomic_DNA"/>
</dbReference>
<evidence type="ECO:0000313" key="2">
    <source>
        <dbReference type="EMBL" id="ALC05556.1"/>
    </source>
</evidence>
<dbReference type="Proteomes" id="UP000068067">
    <property type="component" value="Chromosome"/>
</dbReference>
<feature type="compositionally biased region" description="Basic and acidic residues" evidence="1">
    <location>
        <begin position="491"/>
        <end position="503"/>
    </location>
</feature>
<feature type="region of interest" description="Disordered" evidence="1">
    <location>
        <begin position="443"/>
        <end position="535"/>
    </location>
</feature>
<evidence type="ECO:0000256" key="1">
    <source>
        <dbReference type="SAM" id="MobiDB-lite"/>
    </source>
</evidence>
<feature type="compositionally biased region" description="Basic and acidic residues" evidence="1">
    <location>
        <begin position="443"/>
        <end position="463"/>
    </location>
</feature>
<name>A0A0M5IU56_9CORY</name>
<dbReference type="PATRIC" id="fig|931089.4.peg.1140"/>
<proteinExistence type="predicted"/>
<keyword evidence="3" id="KW-1185">Reference proteome</keyword>